<dbReference type="SUPFAM" id="SSF63825">
    <property type="entry name" value="YWTD domain"/>
    <property type="match status" value="1"/>
</dbReference>
<dbReference type="InterPro" id="IPR011042">
    <property type="entry name" value="6-blade_b-propeller_TolB-like"/>
</dbReference>
<dbReference type="OrthoDB" id="6101584at2759"/>
<evidence type="ECO:0000313" key="1">
    <source>
        <dbReference type="EMBL" id="CAC5403633.1"/>
    </source>
</evidence>
<dbReference type="InterPro" id="IPR000033">
    <property type="entry name" value="LDLR_classB_rpt"/>
</dbReference>
<reference evidence="1 2" key="1">
    <citation type="submission" date="2020-06" db="EMBL/GenBank/DDBJ databases">
        <authorList>
            <person name="Li R."/>
            <person name="Bekaert M."/>
        </authorList>
    </citation>
    <scope>NUCLEOTIDE SEQUENCE [LARGE SCALE GENOMIC DNA]</scope>
    <source>
        <strain evidence="2">wild</strain>
    </source>
</reference>
<accession>A0A6J8D4I9</accession>
<dbReference type="PANTHER" id="PTHR46513:SF44">
    <property type="entry name" value="LDL RECEPTOR RELATED PROTEIN 4"/>
    <property type="match status" value="1"/>
</dbReference>
<sequence>MTETVTQARRPIGVAIDPVDNHVYWTERLAPEELKRCNFDGTNKISILQNGQLYALTLDYRNRWLYYSIYPTNSAIRRSRLNGTETQTVLDVYTEQVTGLNIDKMYYNGDRLFWLERKNGDVKSSNGTNVVKIVSTNATNENLGIHVHNSDIYCANGKRILLVTLSPRTKANVMFSDKDMIYGVLFYKEKGKCIPDTESIYIYVVSQAHVPRA</sequence>
<dbReference type="AlphaFoldDB" id="A0A6J8D4I9"/>
<dbReference type="InterPro" id="IPR050778">
    <property type="entry name" value="Cueball_EGF_LRP_Nidogen"/>
</dbReference>
<dbReference type="PANTHER" id="PTHR46513">
    <property type="entry name" value="VITELLOGENIN RECEPTOR-LIKE PROTEIN-RELATED-RELATED"/>
    <property type="match status" value="1"/>
</dbReference>
<protein>
    <submittedName>
        <fullName evidence="1">LRP8</fullName>
    </submittedName>
</protein>
<gene>
    <name evidence="1" type="ORF">MCOR_37508</name>
</gene>
<dbReference type="EMBL" id="CACVKT020006799">
    <property type="protein sequence ID" value="CAC5403633.1"/>
    <property type="molecule type" value="Genomic_DNA"/>
</dbReference>
<keyword evidence="2" id="KW-1185">Reference proteome</keyword>
<organism evidence="1 2">
    <name type="scientific">Mytilus coruscus</name>
    <name type="common">Sea mussel</name>
    <dbReference type="NCBI Taxonomy" id="42192"/>
    <lineage>
        <taxon>Eukaryota</taxon>
        <taxon>Metazoa</taxon>
        <taxon>Spiralia</taxon>
        <taxon>Lophotrochozoa</taxon>
        <taxon>Mollusca</taxon>
        <taxon>Bivalvia</taxon>
        <taxon>Autobranchia</taxon>
        <taxon>Pteriomorphia</taxon>
        <taxon>Mytilida</taxon>
        <taxon>Mytiloidea</taxon>
        <taxon>Mytilidae</taxon>
        <taxon>Mytilinae</taxon>
        <taxon>Mytilus</taxon>
    </lineage>
</organism>
<name>A0A6J8D4I9_MYTCO</name>
<dbReference type="SMART" id="SM00135">
    <property type="entry name" value="LY"/>
    <property type="match status" value="2"/>
</dbReference>
<evidence type="ECO:0000313" key="2">
    <source>
        <dbReference type="Proteomes" id="UP000507470"/>
    </source>
</evidence>
<dbReference type="Proteomes" id="UP000507470">
    <property type="component" value="Unassembled WGS sequence"/>
</dbReference>
<dbReference type="Gene3D" id="2.120.10.30">
    <property type="entry name" value="TolB, C-terminal domain"/>
    <property type="match status" value="1"/>
</dbReference>
<proteinExistence type="predicted"/>